<dbReference type="SUPFAM" id="SSF56112">
    <property type="entry name" value="Protein kinase-like (PK-like)"/>
    <property type="match status" value="1"/>
</dbReference>
<evidence type="ECO:0000256" key="2">
    <source>
        <dbReference type="ARBA" id="ARBA00022679"/>
    </source>
</evidence>
<reference evidence="7 8" key="1">
    <citation type="submission" date="2019-01" db="EMBL/GenBank/DDBJ databases">
        <title>Egibacter rhizosphaerae EGI 80759T.</title>
        <authorList>
            <person name="Chen D.-D."/>
            <person name="Tian Y."/>
            <person name="Jiao J.-Y."/>
            <person name="Zhang X.-T."/>
            <person name="Zhang Y.-G."/>
            <person name="Zhang Y."/>
            <person name="Xiao M."/>
            <person name="Shu W.-S."/>
            <person name="Li W.-J."/>
        </authorList>
    </citation>
    <scope>NUCLEOTIDE SEQUENCE [LARGE SCALE GENOMIC DNA]</scope>
    <source>
        <strain evidence="7 8">EGI 80759</strain>
    </source>
</reference>
<dbReference type="RefSeq" id="WP_131153302.1">
    <property type="nucleotide sequence ID" value="NZ_CP036402.1"/>
</dbReference>
<dbReference type="Pfam" id="PF03109">
    <property type="entry name" value="ABC1"/>
    <property type="match status" value="1"/>
</dbReference>
<feature type="compositionally biased region" description="Basic and acidic residues" evidence="5">
    <location>
        <begin position="1"/>
        <end position="23"/>
    </location>
</feature>
<keyword evidence="2" id="KW-0808">Transferase</keyword>
<evidence type="ECO:0000313" key="8">
    <source>
        <dbReference type="Proteomes" id="UP000291469"/>
    </source>
</evidence>
<feature type="domain" description="ABC1 atypical kinase-like" evidence="6">
    <location>
        <begin position="139"/>
        <end position="382"/>
    </location>
</feature>
<organism evidence="7 8">
    <name type="scientific">Egibacter rhizosphaerae</name>
    <dbReference type="NCBI Taxonomy" id="1670831"/>
    <lineage>
        <taxon>Bacteria</taxon>
        <taxon>Bacillati</taxon>
        <taxon>Actinomycetota</taxon>
        <taxon>Nitriliruptoria</taxon>
        <taxon>Egibacterales</taxon>
        <taxon>Egibacteraceae</taxon>
        <taxon>Egibacter</taxon>
    </lineage>
</organism>
<sequence>MPSSRDGDDPGSPNDDRVGHEGDDAVDDGPATGPATAGPRRSARAPRRTRDGLGSRAQRGADLARLSATTGAGYVSSRLRGLRDAEAEPEFHAETAERMLEMLGSMKGAAMKIGQIASFVDLDLPPEIAGAYQQTLGQLTDHAPAADPESIAGVVRDEYGARPEEVFADWEPEPLAAASIGQVHRAALPDGTQVVVKVQYPGVAEAIEADLSNAEAFAPMARVVSPNLEIRPLLEEMRERLIDELDYQREAQYQHAFAVRYDGHPFIRVPHVFSDWCRPRVLVTEYLEGRDFDTMLATSDDEEQRRYGEIIFRFVYGSLHRFRLFNADPHPGNYLFPTSGPEAGSVVFLDFGSVKLFRSQTRNTLTEALQAVSNGDADRLVTVLEDAGFIPPRARIDPQRVFDWFAIINAPVLADRQWTYTPEFAREVIRTTTDPRLGHIDMLRRLNLPADYLLLNRIQWGVNSILGRLRAHANWYRIMHEFWEGAPPETELGRAERPFIDASPYLA</sequence>
<dbReference type="InterPro" id="IPR004147">
    <property type="entry name" value="ABC1_dom"/>
</dbReference>
<dbReference type="OrthoDB" id="9795390at2"/>
<dbReference type="InterPro" id="IPR034646">
    <property type="entry name" value="ADCK3_dom"/>
</dbReference>
<dbReference type="AlphaFoldDB" id="A0A411YAS1"/>
<dbReference type="GO" id="GO:0016301">
    <property type="term" value="F:kinase activity"/>
    <property type="evidence" value="ECO:0007669"/>
    <property type="project" value="UniProtKB-KW"/>
</dbReference>
<dbReference type="KEGG" id="erz:ER308_01100"/>
<dbReference type="CDD" id="cd13970">
    <property type="entry name" value="ABC1_ADCK3"/>
    <property type="match status" value="1"/>
</dbReference>
<dbReference type="PANTHER" id="PTHR43851">
    <property type="match status" value="1"/>
</dbReference>
<protein>
    <submittedName>
        <fullName evidence="7">AarF/ABC1/UbiB kinase family protein</fullName>
    </submittedName>
</protein>
<dbReference type="InterPro" id="IPR051409">
    <property type="entry name" value="Atypical_kinase_ADCK"/>
</dbReference>
<keyword evidence="3" id="KW-0547">Nucleotide-binding</keyword>
<accession>A0A411YAS1</accession>
<keyword evidence="4" id="KW-0067">ATP-binding</keyword>
<gene>
    <name evidence="7" type="ORF">ER308_01100</name>
</gene>
<evidence type="ECO:0000256" key="3">
    <source>
        <dbReference type="ARBA" id="ARBA00022741"/>
    </source>
</evidence>
<dbReference type="PANTHER" id="PTHR43851:SF3">
    <property type="entry name" value="COENZYME Q8"/>
    <property type="match status" value="1"/>
</dbReference>
<evidence type="ECO:0000256" key="4">
    <source>
        <dbReference type="ARBA" id="ARBA00022840"/>
    </source>
</evidence>
<proteinExistence type="inferred from homology"/>
<comment type="similarity">
    <text evidence="1">Belongs to the protein kinase superfamily. ADCK protein kinase family.</text>
</comment>
<dbReference type="InterPro" id="IPR011009">
    <property type="entry name" value="Kinase-like_dom_sf"/>
</dbReference>
<dbReference type="GO" id="GO:0005524">
    <property type="term" value="F:ATP binding"/>
    <property type="evidence" value="ECO:0007669"/>
    <property type="project" value="UniProtKB-KW"/>
</dbReference>
<keyword evidence="8" id="KW-1185">Reference proteome</keyword>
<feature type="region of interest" description="Disordered" evidence="5">
    <location>
        <begin position="1"/>
        <end position="62"/>
    </location>
</feature>
<evidence type="ECO:0000259" key="6">
    <source>
        <dbReference type="Pfam" id="PF03109"/>
    </source>
</evidence>
<name>A0A411YAS1_9ACTN</name>
<evidence type="ECO:0000313" key="7">
    <source>
        <dbReference type="EMBL" id="QBI18304.1"/>
    </source>
</evidence>
<evidence type="ECO:0000256" key="5">
    <source>
        <dbReference type="SAM" id="MobiDB-lite"/>
    </source>
</evidence>
<keyword evidence="7" id="KW-0418">Kinase</keyword>
<dbReference type="Proteomes" id="UP000291469">
    <property type="component" value="Chromosome"/>
</dbReference>
<dbReference type="EMBL" id="CP036402">
    <property type="protein sequence ID" value="QBI18304.1"/>
    <property type="molecule type" value="Genomic_DNA"/>
</dbReference>
<evidence type="ECO:0000256" key="1">
    <source>
        <dbReference type="ARBA" id="ARBA00009670"/>
    </source>
</evidence>